<dbReference type="RefSeq" id="WP_149841924.1">
    <property type="nucleotide sequence ID" value="NZ_VUOC01000004.1"/>
</dbReference>
<dbReference type="GO" id="GO:0001681">
    <property type="term" value="F:sialate O-acetylesterase activity"/>
    <property type="evidence" value="ECO:0007669"/>
    <property type="project" value="InterPro"/>
</dbReference>
<gene>
    <name evidence="4" type="ORF">F0L74_31910</name>
</gene>
<dbReference type="GO" id="GO:0005975">
    <property type="term" value="P:carbohydrate metabolic process"/>
    <property type="evidence" value="ECO:0007669"/>
    <property type="project" value="InterPro"/>
</dbReference>
<protein>
    <submittedName>
        <fullName evidence="4">Sialate O-acetylesterase</fullName>
    </submittedName>
</protein>
<dbReference type="SUPFAM" id="SSF49785">
    <property type="entry name" value="Galactose-binding domain-like"/>
    <property type="match status" value="1"/>
</dbReference>
<reference evidence="4 5" key="2">
    <citation type="submission" date="2019-09" db="EMBL/GenBank/DDBJ databases">
        <authorList>
            <person name="Jin C."/>
        </authorList>
    </citation>
    <scope>NUCLEOTIDE SEQUENCE [LARGE SCALE GENOMIC DNA]</scope>
    <source>
        <strain evidence="4 5">BN140078</strain>
    </source>
</reference>
<dbReference type="Proteomes" id="UP000324611">
    <property type="component" value="Unassembled WGS sequence"/>
</dbReference>
<dbReference type="Gene3D" id="2.60.40.10">
    <property type="entry name" value="Immunoglobulins"/>
    <property type="match status" value="1"/>
</dbReference>
<dbReference type="PANTHER" id="PTHR22901:SF0">
    <property type="entry name" value="SIALATE O-ACETYLESTERASE"/>
    <property type="match status" value="1"/>
</dbReference>
<dbReference type="InterPro" id="IPR008979">
    <property type="entry name" value="Galactose-bd-like_sf"/>
</dbReference>
<proteinExistence type="predicted"/>
<dbReference type="Pfam" id="PF03629">
    <property type="entry name" value="SASA"/>
    <property type="match status" value="2"/>
</dbReference>
<dbReference type="InterPro" id="IPR039329">
    <property type="entry name" value="SIAE"/>
</dbReference>
<feature type="domain" description="Sialate O-acetylesterase" evidence="3">
    <location>
        <begin position="104"/>
        <end position="226"/>
    </location>
</feature>
<dbReference type="GO" id="GO:0004553">
    <property type="term" value="F:hydrolase activity, hydrolyzing O-glycosyl compounds"/>
    <property type="evidence" value="ECO:0007669"/>
    <property type="project" value="InterPro"/>
</dbReference>
<evidence type="ECO:0000313" key="4">
    <source>
        <dbReference type="EMBL" id="KAA2240746.1"/>
    </source>
</evidence>
<dbReference type="AlphaFoldDB" id="A0A5B2VQT0"/>
<feature type="chain" id="PRO_5022984682" evidence="2">
    <location>
        <begin position="22"/>
        <end position="645"/>
    </location>
</feature>
<sequence>MKHSFLIGALYALCCFQPAHAQVRLPRLVRDSMILQRDTKIKLWGWAGSKEKLTIRFTGKTYHTTANANGEWTIQLAPLPAGGPYTMDLIASNHITLKDILIGDVWLCAGQSNMVLPMERVKEKYPAEIAAANNPAIRHFFISTLSNLQGPQPDLPTGYWRSAVQGDILQFSATAYFFAKNIYEKYHVPIGLINASVGGTPIEAWISEDGLRSLPAYSQRIQQLKDTGYVNPINRNADAIAAAVKAALPPDDGLTAPVKWFDTAYIPKGWRPINTPGYWEEQGIKDLRGTVWYRREITVPAAMAGLPAKLFMGRIKDADFTYVNGVLVGNITYQYPPRRYTVPAGVLRPGKNLVVVRVTNQSKGGGFVPDKPYYLEAAGQRIDLKGEWLYKTGQVFLPTDDDVPVIDAKYEPAALFNAMIAPLTGYTVKGFLWYQGEANTDQPENYKQLLPALINDWRKQWQLGILPFLYVQLPNYMARQYLPSESNWAILREGQLKALSTPNTAMAITIDLGEWNDIHPLNKADVGKRLSLAAQKLAYGDTTIAASGPIYQSDKIEGDNIIITFRYADGGLVAKDGEPLSQFAIAGADKQFVWAQAIISGNTVIVHSNQIKHPMYVRYAWADNPDGANLSNGHGLPASPFRTDQ</sequence>
<dbReference type="PANTHER" id="PTHR22901">
    <property type="entry name" value="SIALATE O-ACETYLESTERASE"/>
    <property type="match status" value="1"/>
</dbReference>
<dbReference type="Gene3D" id="3.40.50.1110">
    <property type="entry name" value="SGNH hydrolase"/>
    <property type="match status" value="2"/>
</dbReference>
<feature type="domain" description="Sialate O-acetylesterase" evidence="3">
    <location>
        <begin position="425"/>
        <end position="524"/>
    </location>
</feature>
<reference evidence="4 5" key="1">
    <citation type="submission" date="2019-09" db="EMBL/GenBank/DDBJ databases">
        <title>Chitinophaga ginsengihumi sp. nov., isolated from soil of ginseng rhizosphere.</title>
        <authorList>
            <person name="Lee J."/>
        </authorList>
    </citation>
    <scope>NUCLEOTIDE SEQUENCE [LARGE SCALE GENOMIC DNA]</scope>
    <source>
        <strain evidence="4 5">BN140078</strain>
    </source>
</reference>
<accession>A0A5B2VQT0</accession>
<evidence type="ECO:0000256" key="2">
    <source>
        <dbReference type="SAM" id="SignalP"/>
    </source>
</evidence>
<organism evidence="4 5">
    <name type="scientific">Chitinophaga agrisoli</name>
    <dbReference type="NCBI Taxonomy" id="2607653"/>
    <lineage>
        <taxon>Bacteria</taxon>
        <taxon>Pseudomonadati</taxon>
        <taxon>Bacteroidota</taxon>
        <taxon>Chitinophagia</taxon>
        <taxon>Chitinophagales</taxon>
        <taxon>Chitinophagaceae</taxon>
        <taxon>Chitinophaga</taxon>
    </lineage>
</organism>
<feature type="signal peptide" evidence="2">
    <location>
        <begin position="1"/>
        <end position="21"/>
    </location>
</feature>
<name>A0A5B2VQT0_9BACT</name>
<dbReference type="SUPFAM" id="SSF52266">
    <property type="entry name" value="SGNH hydrolase"/>
    <property type="match status" value="1"/>
</dbReference>
<keyword evidence="1" id="KW-0378">Hydrolase</keyword>
<evidence type="ECO:0000259" key="3">
    <source>
        <dbReference type="Pfam" id="PF03629"/>
    </source>
</evidence>
<keyword evidence="5" id="KW-1185">Reference proteome</keyword>
<dbReference type="InterPro" id="IPR005181">
    <property type="entry name" value="SASA"/>
</dbReference>
<dbReference type="InterPro" id="IPR013783">
    <property type="entry name" value="Ig-like_fold"/>
</dbReference>
<comment type="caution">
    <text evidence="4">The sequence shown here is derived from an EMBL/GenBank/DDBJ whole genome shotgun (WGS) entry which is preliminary data.</text>
</comment>
<evidence type="ECO:0000313" key="5">
    <source>
        <dbReference type="Proteomes" id="UP000324611"/>
    </source>
</evidence>
<dbReference type="EMBL" id="VUOC01000004">
    <property type="protein sequence ID" value="KAA2240746.1"/>
    <property type="molecule type" value="Genomic_DNA"/>
</dbReference>
<evidence type="ECO:0000256" key="1">
    <source>
        <dbReference type="ARBA" id="ARBA00022801"/>
    </source>
</evidence>
<dbReference type="InterPro" id="IPR036514">
    <property type="entry name" value="SGNH_hydro_sf"/>
</dbReference>
<keyword evidence="2" id="KW-0732">Signal</keyword>